<dbReference type="PROSITE" id="PS00560">
    <property type="entry name" value="CARBOXYPEPT_SER_HIS"/>
    <property type="match status" value="1"/>
</dbReference>
<dbReference type="InterPro" id="IPR018202">
    <property type="entry name" value="Ser_caboxypep_ser_AS"/>
</dbReference>
<evidence type="ECO:0000256" key="1">
    <source>
        <dbReference type="ARBA" id="ARBA00009431"/>
    </source>
</evidence>
<dbReference type="PANTHER" id="PTHR11802:SF201">
    <property type="entry name" value="CARBOXYPEPTIDASE"/>
    <property type="match status" value="1"/>
</dbReference>
<feature type="signal peptide" evidence="5">
    <location>
        <begin position="1"/>
        <end position="21"/>
    </location>
</feature>
<dbReference type="Proteomes" id="UP001209878">
    <property type="component" value="Unassembled WGS sequence"/>
</dbReference>
<keyword evidence="7" id="KW-1185">Reference proteome</keyword>
<dbReference type="InterPro" id="IPR029058">
    <property type="entry name" value="AB_hydrolase_fold"/>
</dbReference>
<evidence type="ECO:0000313" key="7">
    <source>
        <dbReference type="Proteomes" id="UP001209878"/>
    </source>
</evidence>
<proteinExistence type="inferred from homology"/>
<dbReference type="InterPro" id="IPR033124">
    <property type="entry name" value="Ser_caboxypep_his_AS"/>
</dbReference>
<keyword evidence="5" id="KW-0732">Signal</keyword>
<sequence>MTCHSLLTLALVTFALQDGLADIPTDKVDVLPGLTSQPSFKHYSGYLKATGTRKLHYWFVESAGNPKTDPLVVWMNGGPGCSSMDGMLNEHGPFLAAVDGKTLVNNPYSWNTVANMLYLEAPAGVGYSYSVDKNYTTDDDQVSLDNFWALKYFIMHFPEYSKNEFFLTGESYGGIYVPTLAARIVDDKDFNFKWICLQGFAVGNGLSDWTMNTNSIMFFGYYHGLWGSALWSKMLSVCCKAAAPLSCNFATPTDPQCTAVVMEAGKIINSLNIYNLYSECYQGPSGDNKTRVLPPSLTATRTLTLPAQDTLAKVPQEKLSVVPPCVDVRGITTYLNRADVRKALHIPAGIPQWEICSGTVGTSYKMLYKTMRSQYLKILATKKQRILVYNGDVDMACNFLGDQWFAESLDQQVVMNRTMWHYKAKDGSKQVAGFVKHFQNLSVVTVKGSGHMVPQDKPIPALKMFTSFIQGKHY</sequence>
<dbReference type="SUPFAM" id="SSF53474">
    <property type="entry name" value="alpha/beta-Hydrolases"/>
    <property type="match status" value="1"/>
</dbReference>
<comment type="caution">
    <text evidence="6">The sequence shown here is derived from an EMBL/GenBank/DDBJ whole genome shotgun (WGS) entry which is preliminary data.</text>
</comment>
<dbReference type="PROSITE" id="PS00131">
    <property type="entry name" value="CARBOXYPEPT_SER_SER"/>
    <property type="match status" value="1"/>
</dbReference>
<keyword evidence="3 5" id="KW-0645">Protease</keyword>
<dbReference type="PANTHER" id="PTHR11802">
    <property type="entry name" value="SERINE PROTEASE FAMILY S10 SERINE CARBOXYPEPTIDASE"/>
    <property type="match status" value="1"/>
</dbReference>
<accession>A0AAD9KBK2</accession>
<evidence type="ECO:0000256" key="3">
    <source>
        <dbReference type="ARBA" id="ARBA00022670"/>
    </source>
</evidence>
<reference evidence="6" key="1">
    <citation type="journal article" date="2023" name="Mol. Biol. Evol.">
        <title>Third-Generation Sequencing Reveals the Adaptive Role of the Epigenome in Three Deep-Sea Polychaetes.</title>
        <authorList>
            <person name="Perez M."/>
            <person name="Aroh O."/>
            <person name="Sun Y."/>
            <person name="Lan Y."/>
            <person name="Juniper S.K."/>
            <person name="Young C.R."/>
            <person name="Angers B."/>
            <person name="Qian P.Y."/>
        </authorList>
    </citation>
    <scope>NUCLEOTIDE SEQUENCE</scope>
    <source>
        <strain evidence="6">R07B-5</strain>
    </source>
</reference>
<evidence type="ECO:0000313" key="6">
    <source>
        <dbReference type="EMBL" id="KAK2167443.1"/>
    </source>
</evidence>
<dbReference type="EC" id="3.4.16.-" evidence="5"/>
<dbReference type="GO" id="GO:0031647">
    <property type="term" value="P:regulation of protein stability"/>
    <property type="evidence" value="ECO:0007669"/>
    <property type="project" value="UniProtKB-ARBA"/>
</dbReference>
<keyword evidence="2 5" id="KW-0121">Carboxypeptidase</keyword>
<dbReference type="Pfam" id="PF00450">
    <property type="entry name" value="Peptidase_S10"/>
    <property type="match status" value="1"/>
</dbReference>
<dbReference type="PRINTS" id="PR00724">
    <property type="entry name" value="CRBOXYPTASEC"/>
</dbReference>
<name>A0AAD9KBK2_RIDPI</name>
<evidence type="ECO:0000256" key="4">
    <source>
        <dbReference type="ARBA" id="ARBA00022801"/>
    </source>
</evidence>
<dbReference type="InterPro" id="IPR001563">
    <property type="entry name" value="Peptidase_S10"/>
</dbReference>
<dbReference type="GO" id="GO:0004185">
    <property type="term" value="F:serine-type carboxypeptidase activity"/>
    <property type="evidence" value="ECO:0007669"/>
    <property type="project" value="UniProtKB-UniRule"/>
</dbReference>
<organism evidence="6 7">
    <name type="scientific">Ridgeia piscesae</name>
    <name type="common">Tubeworm</name>
    <dbReference type="NCBI Taxonomy" id="27915"/>
    <lineage>
        <taxon>Eukaryota</taxon>
        <taxon>Metazoa</taxon>
        <taxon>Spiralia</taxon>
        <taxon>Lophotrochozoa</taxon>
        <taxon>Annelida</taxon>
        <taxon>Polychaeta</taxon>
        <taxon>Sedentaria</taxon>
        <taxon>Canalipalpata</taxon>
        <taxon>Sabellida</taxon>
        <taxon>Siboglinidae</taxon>
        <taxon>Ridgeia</taxon>
    </lineage>
</organism>
<feature type="chain" id="PRO_5041782053" description="Carboxypeptidase" evidence="5">
    <location>
        <begin position="22"/>
        <end position="474"/>
    </location>
</feature>
<protein>
    <recommendedName>
        <fullName evidence="5">Carboxypeptidase</fullName>
        <ecNumber evidence="5">3.4.16.-</ecNumber>
    </recommendedName>
</protein>
<evidence type="ECO:0000256" key="5">
    <source>
        <dbReference type="RuleBase" id="RU361156"/>
    </source>
</evidence>
<gene>
    <name evidence="6" type="ORF">NP493_1277g00003</name>
</gene>
<comment type="similarity">
    <text evidence="1 5">Belongs to the peptidase S10 family.</text>
</comment>
<dbReference type="GO" id="GO:0006508">
    <property type="term" value="P:proteolysis"/>
    <property type="evidence" value="ECO:0007669"/>
    <property type="project" value="UniProtKB-KW"/>
</dbReference>
<dbReference type="AlphaFoldDB" id="A0AAD9KBK2"/>
<keyword evidence="4 5" id="KW-0378">Hydrolase</keyword>
<evidence type="ECO:0000256" key="2">
    <source>
        <dbReference type="ARBA" id="ARBA00022645"/>
    </source>
</evidence>
<dbReference type="GO" id="GO:1904715">
    <property type="term" value="P:negative regulation of chaperone-mediated autophagy"/>
    <property type="evidence" value="ECO:0007669"/>
    <property type="project" value="UniProtKB-ARBA"/>
</dbReference>
<dbReference type="FunFam" id="3.40.50.1820:FF:000335">
    <property type="entry name" value="Carboxypeptidase"/>
    <property type="match status" value="1"/>
</dbReference>
<dbReference type="EMBL" id="JAODUO010001273">
    <property type="protein sequence ID" value="KAK2167443.1"/>
    <property type="molecule type" value="Genomic_DNA"/>
</dbReference>
<dbReference type="Gene3D" id="3.40.50.1820">
    <property type="entry name" value="alpha/beta hydrolase"/>
    <property type="match status" value="1"/>
</dbReference>